<proteinExistence type="predicted"/>
<name>A0A979GMR3_CHIPD</name>
<protein>
    <submittedName>
        <fullName evidence="1">Uncharacterized protein</fullName>
    </submittedName>
</protein>
<accession>A0A979GMR3</accession>
<dbReference type="Proteomes" id="UP000002215">
    <property type="component" value="Chromosome"/>
</dbReference>
<sequence>MTSPKENRHVIKRVRSHSKETLHNDKRFQRVRDNWKDFTRAARYAKLMRTVMESMQQPVHDRSRHTTLTKTFSQIIKSDTDAPPGQRNIRPGLLHLLTGIELNTGIALDDLFIFNYAMTECNMRDATHYLDHTMLYPKIIRKVLPPGVVDFEINIGVAEIDFEQLTFRCYQQSSALIPVKGNKFSGVKMEALIGQEVPDHLFVFLAISCYDKDKQFKTGAIRLLNVFGAPGYGEYLSATKADQMLLPESCSATDTEAPPEMPAH</sequence>
<dbReference type="AlphaFoldDB" id="A0A979GMR3"/>
<reference evidence="2" key="1">
    <citation type="submission" date="2009-08" db="EMBL/GenBank/DDBJ databases">
        <title>The complete genome of Chitinophaga pinensis DSM 2588.</title>
        <authorList>
            <consortium name="US DOE Joint Genome Institute (JGI-PGF)"/>
            <person name="Lucas S."/>
            <person name="Copeland A."/>
            <person name="Lapidus A."/>
            <person name="Glavina del Rio T."/>
            <person name="Dalin E."/>
            <person name="Tice H."/>
            <person name="Bruce D."/>
            <person name="Goodwin L."/>
            <person name="Pitluck S."/>
            <person name="Kyrpides N."/>
            <person name="Mavromatis K."/>
            <person name="Ivanova N."/>
            <person name="Mikhailova N."/>
            <person name="Sims D."/>
            <person name="Meinche L."/>
            <person name="Brettin T."/>
            <person name="Detter J.C."/>
            <person name="Han C."/>
            <person name="Larimer F."/>
            <person name="Land M."/>
            <person name="Hauser L."/>
            <person name="Markowitz V."/>
            <person name="Cheng J.-F."/>
            <person name="Hugenholtz P."/>
            <person name="Woyke T."/>
            <person name="Wu D."/>
            <person name="Spring S."/>
            <person name="Klenk H.-P."/>
            <person name="Eisen J.A."/>
        </authorList>
    </citation>
    <scope>NUCLEOTIDE SEQUENCE [LARGE SCALE GENOMIC DNA]</scope>
    <source>
        <strain evidence="2">ATCC 43595 / DSM 2588 / LMG 13176 / NBRC 15968 / NCIMB 11800 / UQM 2034</strain>
    </source>
</reference>
<evidence type="ECO:0000313" key="2">
    <source>
        <dbReference type="Proteomes" id="UP000002215"/>
    </source>
</evidence>
<reference evidence="1 2" key="2">
    <citation type="journal article" date="2010" name="Stand. Genomic Sci.">
        <title>Complete genome sequence of Chitinophaga pinensis type strain (UQM 2034).</title>
        <authorList>
            <person name="Glavina Del Rio T."/>
            <person name="Abt B."/>
            <person name="Spring S."/>
            <person name="Lapidus A."/>
            <person name="Nolan M."/>
            <person name="Tice H."/>
            <person name="Copeland A."/>
            <person name="Cheng J.F."/>
            <person name="Chen F."/>
            <person name="Bruce D."/>
            <person name="Goodwin L."/>
            <person name="Pitluck S."/>
            <person name="Ivanova N."/>
            <person name="Mavromatis K."/>
            <person name="Mikhailova N."/>
            <person name="Pati A."/>
            <person name="Chen A."/>
            <person name="Palaniappan K."/>
            <person name="Land M."/>
            <person name="Hauser L."/>
            <person name="Chang Y.J."/>
            <person name="Jeffries C.D."/>
            <person name="Chain P."/>
            <person name="Saunders E."/>
            <person name="Detter J.C."/>
            <person name="Brettin T."/>
            <person name="Rohde M."/>
            <person name="Goker M."/>
            <person name="Bristow J."/>
            <person name="Eisen J.A."/>
            <person name="Markowitz V."/>
            <person name="Hugenholtz P."/>
            <person name="Kyrpides N.C."/>
            <person name="Klenk H.P."/>
            <person name="Lucas S."/>
        </authorList>
    </citation>
    <scope>NUCLEOTIDE SEQUENCE [LARGE SCALE GENOMIC DNA]</scope>
    <source>
        <strain evidence="2">ATCC 43595 / DSM 2588 / LMG 13176 / NBRC 15968 / NCIMB 11800 / UQM 2034</strain>
    </source>
</reference>
<gene>
    <name evidence="1" type="ordered locus">Cpin_0052</name>
</gene>
<organism evidence="1 2">
    <name type="scientific">Chitinophaga pinensis (strain ATCC 43595 / DSM 2588 / LMG 13176 / NBRC 15968 / NCIMB 11800 / UQM 2034)</name>
    <dbReference type="NCBI Taxonomy" id="485918"/>
    <lineage>
        <taxon>Bacteria</taxon>
        <taxon>Pseudomonadati</taxon>
        <taxon>Bacteroidota</taxon>
        <taxon>Chitinophagia</taxon>
        <taxon>Chitinophagales</taxon>
        <taxon>Chitinophagaceae</taxon>
        <taxon>Chitinophaga</taxon>
    </lineage>
</organism>
<dbReference type="EMBL" id="CP001699">
    <property type="protein sequence ID" value="ACU57558.1"/>
    <property type="molecule type" value="Genomic_DNA"/>
</dbReference>
<evidence type="ECO:0000313" key="1">
    <source>
        <dbReference type="EMBL" id="ACU57558.1"/>
    </source>
</evidence>
<dbReference type="KEGG" id="cpi:Cpin_0052"/>